<dbReference type="InterPro" id="IPR048254">
    <property type="entry name" value="CDP_ALCOHOL_P_TRANSF_CS"/>
</dbReference>
<evidence type="ECO:0000313" key="22">
    <source>
        <dbReference type="Proteomes" id="UP001362899"/>
    </source>
</evidence>
<evidence type="ECO:0000256" key="2">
    <source>
        <dbReference type="ARBA" id="ARBA00004477"/>
    </source>
</evidence>
<evidence type="ECO:0000256" key="13">
    <source>
        <dbReference type="ARBA" id="ARBA00023136"/>
    </source>
</evidence>
<feature type="transmembrane region" description="Helical" evidence="20">
    <location>
        <begin position="81"/>
        <end position="98"/>
    </location>
</feature>
<evidence type="ECO:0000256" key="17">
    <source>
        <dbReference type="ARBA" id="ARBA00060701"/>
    </source>
</evidence>
<keyword evidence="14" id="KW-0594">Phospholipid biosynthesis</keyword>
<comment type="pathway">
    <text evidence="17">Phospholipid metabolism; phosphatidylethanolamine biosynthesis; phosphatidylethanolamine from CDP-diacylglycerol: step 1/2.</text>
</comment>
<keyword evidence="9 20" id="KW-0812">Transmembrane</keyword>
<dbReference type="AlphaFoldDB" id="A0AAV5RHU2"/>
<evidence type="ECO:0000256" key="14">
    <source>
        <dbReference type="ARBA" id="ARBA00023209"/>
    </source>
</evidence>
<evidence type="ECO:0000256" key="6">
    <source>
        <dbReference type="ARBA" id="ARBA00017171"/>
    </source>
</evidence>
<accession>A0AAV5RHU2</accession>
<dbReference type="GO" id="GO:0003882">
    <property type="term" value="F:CDP-diacylglycerol-serine O-phosphatidyltransferase activity"/>
    <property type="evidence" value="ECO:0007669"/>
    <property type="project" value="UniProtKB-EC"/>
</dbReference>
<evidence type="ECO:0000256" key="12">
    <source>
        <dbReference type="ARBA" id="ARBA00023098"/>
    </source>
</evidence>
<dbReference type="InterPro" id="IPR004533">
    <property type="entry name" value="CDP-diaglyc--ser_O-PTrfase"/>
</dbReference>
<evidence type="ECO:0000256" key="1">
    <source>
        <dbReference type="ARBA" id="ARBA00000287"/>
    </source>
</evidence>
<evidence type="ECO:0000256" key="19">
    <source>
        <dbReference type="SAM" id="MobiDB-lite"/>
    </source>
</evidence>
<proteinExistence type="inferred from homology"/>
<comment type="subcellular location">
    <subcellularLocation>
        <location evidence="2">Endoplasmic reticulum membrane</location>
        <topology evidence="2">Multi-pass membrane protein</topology>
    </subcellularLocation>
</comment>
<dbReference type="Gene3D" id="1.20.120.1760">
    <property type="match status" value="1"/>
</dbReference>
<dbReference type="InterPro" id="IPR043130">
    <property type="entry name" value="CDP-OH_PTrfase_TM_dom"/>
</dbReference>
<feature type="transmembrane region" description="Helical" evidence="20">
    <location>
        <begin position="208"/>
        <end position="234"/>
    </location>
</feature>
<evidence type="ECO:0000256" key="11">
    <source>
        <dbReference type="ARBA" id="ARBA00022989"/>
    </source>
</evidence>
<dbReference type="EMBL" id="BTGC01000003">
    <property type="protein sequence ID" value="GMM50777.1"/>
    <property type="molecule type" value="Genomic_DNA"/>
</dbReference>
<evidence type="ECO:0000256" key="18">
    <source>
        <dbReference type="RuleBase" id="RU003750"/>
    </source>
</evidence>
<comment type="pathway">
    <text evidence="3">Lipid metabolism.</text>
</comment>
<evidence type="ECO:0000256" key="8">
    <source>
        <dbReference type="ARBA" id="ARBA00022679"/>
    </source>
</evidence>
<feature type="transmembrane region" description="Helical" evidence="20">
    <location>
        <begin position="175"/>
        <end position="196"/>
    </location>
</feature>
<dbReference type="EC" id="2.7.8.8" evidence="5"/>
<dbReference type="PROSITE" id="PS00379">
    <property type="entry name" value="CDP_ALCOHOL_P_TRANSF"/>
    <property type="match status" value="1"/>
</dbReference>
<keyword evidence="15" id="KW-1208">Phospholipid metabolism</keyword>
<dbReference type="PANTHER" id="PTHR14269:SF61">
    <property type="entry name" value="CDP-DIACYLGLYCEROL--SERINE O-PHOSPHATIDYLTRANSFERASE"/>
    <property type="match status" value="1"/>
</dbReference>
<evidence type="ECO:0000256" key="3">
    <source>
        <dbReference type="ARBA" id="ARBA00005189"/>
    </source>
</evidence>
<evidence type="ECO:0000256" key="15">
    <source>
        <dbReference type="ARBA" id="ARBA00023264"/>
    </source>
</evidence>
<reference evidence="21 22" key="1">
    <citation type="journal article" date="2023" name="Elife">
        <title>Identification of key yeast species and microbe-microbe interactions impacting larval growth of Drosophila in the wild.</title>
        <authorList>
            <person name="Mure A."/>
            <person name="Sugiura Y."/>
            <person name="Maeda R."/>
            <person name="Honda K."/>
            <person name="Sakurai N."/>
            <person name="Takahashi Y."/>
            <person name="Watada M."/>
            <person name="Katoh T."/>
            <person name="Gotoh A."/>
            <person name="Gotoh Y."/>
            <person name="Taniguchi I."/>
            <person name="Nakamura K."/>
            <person name="Hayashi T."/>
            <person name="Katayama T."/>
            <person name="Uemura T."/>
            <person name="Hattori Y."/>
        </authorList>
    </citation>
    <scope>NUCLEOTIDE SEQUENCE [LARGE SCALE GENOMIC DNA]</scope>
    <source>
        <strain evidence="21 22">SB-73</strain>
    </source>
</reference>
<feature type="region of interest" description="Disordered" evidence="19">
    <location>
        <begin position="1"/>
        <end position="29"/>
    </location>
</feature>
<keyword evidence="12" id="KW-0443">Lipid metabolism</keyword>
<dbReference type="NCBIfam" id="TIGR00473">
    <property type="entry name" value="pssA"/>
    <property type="match status" value="1"/>
</dbReference>
<gene>
    <name evidence="21" type="ORF">DASB73_017350</name>
</gene>
<dbReference type="InterPro" id="IPR050324">
    <property type="entry name" value="CDP-alcohol_PTase-I"/>
</dbReference>
<evidence type="ECO:0000313" key="21">
    <source>
        <dbReference type="EMBL" id="GMM50777.1"/>
    </source>
</evidence>
<keyword evidence="13 20" id="KW-0472">Membrane</keyword>
<evidence type="ECO:0000256" key="10">
    <source>
        <dbReference type="ARBA" id="ARBA00022824"/>
    </source>
</evidence>
<dbReference type="Proteomes" id="UP001362899">
    <property type="component" value="Unassembled WGS sequence"/>
</dbReference>
<evidence type="ECO:0000256" key="4">
    <source>
        <dbReference type="ARBA" id="ARBA00010441"/>
    </source>
</evidence>
<comment type="similarity">
    <text evidence="4 18">Belongs to the CDP-alcohol phosphatidyltransferase class-I family.</text>
</comment>
<keyword evidence="11 20" id="KW-1133">Transmembrane helix</keyword>
<keyword evidence="22" id="KW-1185">Reference proteome</keyword>
<dbReference type="InterPro" id="IPR000462">
    <property type="entry name" value="CDP-OH_P_trans"/>
</dbReference>
<dbReference type="FunFam" id="1.20.120.1760:FF:000022">
    <property type="entry name" value="CDP-diacylglycerol--serine O-phosphatidyltransferase"/>
    <property type="match status" value="1"/>
</dbReference>
<sequence length="243" mass="27265">MERGRPQIPMRRRKSIFSPSPSPPPPEEREQREYLEDKRHLSMVRQLQLADWITMLNCYCGFNSIISSTRYISSDYERTVYIYRAVGFAFAGFFFDVFDGRVARWMNKSSLMGKELDSLADLVSFGVAPAAIGFSIGMQTTLDLLILSFFVLCGLLRLARYNVTAAILSKGQSKVAYFEGLPIPTSLVLVGIMLIFELNGLQLDNLPGGIIFAGTPFEFHPSVLMFFALGCAYVSKSLKIPKL</sequence>
<keyword evidence="10" id="KW-0256">Endoplasmic reticulum</keyword>
<dbReference type="Pfam" id="PF01066">
    <property type="entry name" value="CDP-OH_P_transf"/>
    <property type="match status" value="1"/>
</dbReference>
<keyword evidence="8 18" id="KW-0808">Transferase</keyword>
<dbReference type="GO" id="GO:0005789">
    <property type="term" value="C:endoplasmic reticulum membrane"/>
    <property type="evidence" value="ECO:0007669"/>
    <property type="project" value="UniProtKB-SubCell"/>
</dbReference>
<protein>
    <recommendedName>
        <fullName evidence="6">CDP-diacylglycerol--serine O-phosphatidyltransferase</fullName>
        <ecNumber evidence="5">2.7.8.8</ecNumber>
    </recommendedName>
    <alternativeName>
        <fullName evidence="16">Phosphatidylserine synthase</fullName>
    </alternativeName>
</protein>
<evidence type="ECO:0000256" key="20">
    <source>
        <dbReference type="SAM" id="Phobius"/>
    </source>
</evidence>
<comment type="caution">
    <text evidence="21">The sequence shown here is derived from an EMBL/GenBank/DDBJ whole genome shotgun (WGS) entry which is preliminary data.</text>
</comment>
<name>A0AAV5RHU2_STABA</name>
<dbReference type="PANTHER" id="PTHR14269">
    <property type="entry name" value="CDP-DIACYLGLYCEROL--GLYCEROL-3-PHOSPHATE 3-PHOSPHATIDYLTRANSFERASE-RELATED"/>
    <property type="match status" value="1"/>
</dbReference>
<dbReference type="GO" id="GO:0006659">
    <property type="term" value="P:phosphatidylserine biosynthetic process"/>
    <property type="evidence" value="ECO:0007669"/>
    <property type="project" value="UniProtKB-ARBA"/>
</dbReference>
<evidence type="ECO:0000256" key="9">
    <source>
        <dbReference type="ARBA" id="ARBA00022692"/>
    </source>
</evidence>
<organism evidence="21 22">
    <name type="scientific">Starmerella bacillaris</name>
    <name type="common">Yeast</name>
    <name type="synonym">Candida zemplinina</name>
    <dbReference type="NCBI Taxonomy" id="1247836"/>
    <lineage>
        <taxon>Eukaryota</taxon>
        <taxon>Fungi</taxon>
        <taxon>Dikarya</taxon>
        <taxon>Ascomycota</taxon>
        <taxon>Saccharomycotina</taxon>
        <taxon>Dipodascomycetes</taxon>
        <taxon>Dipodascales</taxon>
        <taxon>Trichomonascaceae</taxon>
        <taxon>Starmerella</taxon>
    </lineage>
</organism>
<evidence type="ECO:0000256" key="5">
    <source>
        <dbReference type="ARBA" id="ARBA00013174"/>
    </source>
</evidence>
<comment type="catalytic activity">
    <reaction evidence="1">
        <text>a CDP-1,2-diacyl-sn-glycerol + L-serine = a 1,2-diacyl-sn-glycero-3-phospho-L-serine + CMP + H(+)</text>
        <dbReference type="Rhea" id="RHEA:16913"/>
        <dbReference type="ChEBI" id="CHEBI:15378"/>
        <dbReference type="ChEBI" id="CHEBI:33384"/>
        <dbReference type="ChEBI" id="CHEBI:57262"/>
        <dbReference type="ChEBI" id="CHEBI:58332"/>
        <dbReference type="ChEBI" id="CHEBI:60377"/>
        <dbReference type="EC" id="2.7.8.8"/>
    </reaction>
</comment>
<evidence type="ECO:0000256" key="16">
    <source>
        <dbReference type="ARBA" id="ARBA00032361"/>
    </source>
</evidence>
<keyword evidence="7" id="KW-0444">Lipid biosynthesis</keyword>
<evidence type="ECO:0000256" key="7">
    <source>
        <dbReference type="ARBA" id="ARBA00022516"/>
    </source>
</evidence>